<organism evidence="1">
    <name type="scientific">marine sediment metagenome</name>
    <dbReference type="NCBI Taxonomy" id="412755"/>
    <lineage>
        <taxon>unclassified sequences</taxon>
        <taxon>metagenomes</taxon>
        <taxon>ecological metagenomes</taxon>
    </lineage>
</organism>
<gene>
    <name evidence="1" type="ORF">LCGC14_0326490</name>
</gene>
<name>A0A0F9U0N3_9ZZZZ</name>
<dbReference type="EMBL" id="LAZR01000225">
    <property type="protein sequence ID" value="KKN80842.1"/>
    <property type="molecule type" value="Genomic_DNA"/>
</dbReference>
<dbReference type="AlphaFoldDB" id="A0A0F9U0N3"/>
<reference evidence="1" key="1">
    <citation type="journal article" date="2015" name="Nature">
        <title>Complex archaea that bridge the gap between prokaryotes and eukaryotes.</title>
        <authorList>
            <person name="Spang A."/>
            <person name="Saw J.H."/>
            <person name="Jorgensen S.L."/>
            <person name="Zaremba-Niedzwiedzka K."/>
            <person name="Martijn J."/>
            <person name="Lind A.E."/>
            <person name="van Eijk R."/>
            <person name="Schleper C."/>
            <person name="Guy L."/>
            <person name="Ettema T.J."/>
        </authorList>
    </citation>
    <scope>NUCLEOTIDE SEQUENCE</scope>
</reference>
<evidence type="ECO:0000313" key="1">
    <source>
        <dbReference type="EMBL" id="KKN80842.1"/>
    </source>
</evidence>
<proteinExistence type="predicted"/>
<accession>A0A0F9U0N3</accession>
<comment type="caution">
    <text evidence="1">The sequence shown here is derived from an EMBL/GenBank/DDBJ whole genome shotgun (WGS) entry which is preliminary data.</text>
</comment>
<sequence>PSMASGSHTYSGICADLPTAPRKSSNVIAVAIPVVRPVGASANTAAKWSTGAMPTGSDDVVFENSDVDCLYDLDALAAIQPLSFTQKQSYSGRIGLPRTNVDRGTGDTTKYVEYRPRYLQMGPTTVILGEGEGNGSGRIMLDFLANDAAVTLYGFGSREETGIPATLLKGTNTSNSFICMKGDVGVAFFDGESANVAGACKISFQQSVLGDSRVIFGAGVTFGNIEQSGGQVELESDVTNIDQRAGCEMTIRGTATVTLLTMSGTVFDDSSGTITTLDVQNAGDFDHARSMKTQTITNVNLYGKAKYRDPNGVLVETNGIDLEQTTLQDVTIWKPPHKTITFTSV</sequence>
<protein>
    <submittedName>
        <fullName evidence="1">Uncharacterized protein</fullName>
    </submittedName>
</protein>
<feature type="non-terminal residue" evidence="1">
    <location>
        <position position="1"/>
    </location>
</feature>